<sequence length="408" mass="47154">MNKNVIFIFKSPVTLAGDPINGQCCIRITQELPKCLISLSFYAKQYSKLIQKRKLPNVTPNSIPEKELEKIERIQVSIDSQQKTQKQKKYELNGNVIYRIIRQYGLQKFLLSSQELFKGQVNPGDYKFFFSIPTKENMTSSFFYTSQDGLKSGKCSYKITLQIENPDECLNILKESAEVYINARVQSSVEIQRQSEANIISYFCLNGGIAYLSIKLNKSNFTPGEQAIIEYQIDNSFSSKNVNRVEIRLINKLLFIDDDQVDRLVLNQVVFSKILSGVNQGQRLEAQIAQFEIPKNLKASVRNQTISNQYFLQIEALILIKSNPLPNTNQHLRISISIGCQSRWMEFRSNFKLQCQCFFQSNCSTIVYSNMNIFNQFIYLYGQNYIAIFSFNTISGRLFNTHSYQFYL</sequence>
<dbReference type="PANTHER" id="PTHR11188:SF17">
    <property type="entry name" value="FI21816P1"/>
    <property type="match status" value="1"/>
</dbReference>
<dbReference type="OrthoDB" id="2333384at2759"/>
<evidence type="ECO:0000313" key="2">
    <source>
        <dbReference type="EMBL" id="CAD8171905.1"/>
    </source>
</evidence>
<dbReference type="AlphaFoldDB" id="A0A8S1V515"/>
<name>A0A8S1V515_9CILI</name>
<reference evidence="2" key="1">
    <citation type="submission" date="2021-01" db="EMBL/GenBank/DDBJ databases">
        <authorList>
            <consortium name="Genoscope - CEA"/>
            <person name="William W."/>
        </authorList>
    </citation>
    <scope>NUCLEOTIDE SEQUENCE</scope>
</reference>
<keyword evidence="3" id="KW-1185">Reference proteome</keyword>
<dbReference type="Proteomes" id="UP000689195">
    <property type="component" value="Unassembled WGS sequence"/>
</dbReference>
<comment type="caution">
    <text evidence="2">The sequence shown here is derived from an EMBL/GenBank/DDBJ whole genome shotgun (WGS) entry which is preliminary data.</text>
</comment>
<proteinExistence type="predicted"/>
<gene>
    <name evidence="2" type="ORF">PPENT_87.1.T0550272</name>
</gene>
<evidence type="ECO:0000313" key="3">
    <source>
        <dbReference type="Proteomes" id="UP000689195"/>
    </source>
</evidence>
<evidence type="ECO:0000259" key="1">
    <source>
        <dbReference type="Pfam" id="PF02752"/>
    </source>
</evidence>
<dbReference type="EMBL" id="CAJJDO010000055">
    <property type="protein sequence ID" value="CAD8171905.1"/>
    <property type="molecule type" value="Genomic_DNA"/>
</dbReference>
<dbReference type="PANTHER" id="PTHR11188">
    <property type="entry name" value="ARRESTIN DOMAIN CONTAINING PROTEIN"/>
    <property type="match status" value="1"/>
</dbReference>
<dbReference type="InterPro" id="IPR050357">
    <property type="entry name" value="Arrestin_domain-protein"/>
</dbReference>
<feature type="domain" description="Arrestin C-terminal-like" evidence="1">
    <location>
        <begin position="208"/>
        <end position="338"/>
    </location>
</feature>
<dbReference type="GO" id="GO:0005737">
    <property type="term" value="C:cytoplasm"/>
    <property type="evidence" value="ECO:0007669"/>
    <property type="project" value="TreeGrafter"/>
</dbReference>
<dbReference type="GO" id="GO:0015031">
    <property type="term" value="P:protein transport"/>
    <property type="evidence" value="ECO:0007669"/>
    <property type="project" value="TreeGrafter"/>
</dbReference>
<protein>
    <recommendedName>
        <fullName evidence="1">Arrestin C-terminal-like domain-containing protein</fullName>
    </recommendedName>
</protein>
<dbReference type="Pfam" id="PF02752">
    <property type="entry name" value="Arrestin_C"/>
    <property type="match status" value="1"/>
</dbReference>
<dbReference type="InterPro" id="IPR011022">
    <property type="entry name" value="Arrestin_C-like"/>
</dbReference>
<organism evidence="2 3">
    <name type="scientific">Paramecium pentaurelia</name>
    <dbReference type="NCBI Taxonomy" id="43138"/>
    <lineage>
        <taxon>Eukaryota</taxon>
        <taxon>Sar</taxon>
        <taxon>Alveolata</taxon>
        <taxon>Ciliophora</taxon>
        <taxon>Intramacronucleata</taxon>
        <taxon>Oligohymenophorea</taxon>
        <taxon>Peniculida</taxon>
        <taxon>Parameciidae</taxon>
        <taxon>Paramecium</taxon>
    </lineage>
</organism>
<accession>A0A8S1V515</accession>